<proteinExistence type="predicted"/>
<comment type="caution">
    <text evidence="2">The sequence shown here is derived from an EMBL/GenBank/DDBJ whole genome shotgun (WGS) entry which is preliminary data.</text>
</comment>
<dbReference type="Pfam" id="PF00156">
    <property type="entry name" value="Pribosyltran"/>
    <property type="match status" value="1"/>
</dbReference>
<dbReference type="RefSeq" id="WP_106565655.1">
    <property type="nucleotide sequence ID" value="NZ_PYGF01000001.1"/>
</dbReference>
<dbReference type="GO" id="GO:0016757">
    <property type="term" value="F:glycosyltransferase activity"/>
    <property type="evidence" value="ECO:0007669"/>
    <property type="project" value="UniProtKB-KW"/>
</dbReference>
<dbReference type="Gene3D" id="3.30.1310.20">
    <property type="entry name" value="PRTase-like"/>
    <property type="match status" value="1"/>
</dbReference>
<dbReference type="SUPFAM" id="SSF53271">
    <property type="entry name" value="PRTase-like"/>
    <property type="match status" value="1"/>
</dbReference>
<protein>
    <submittedName>
        <fullName evidence="2">Putative phosphoribosyltransferase</fullName>
    </submittedName>
</protein>
<evidence type="ECO:0000313" key="3">
    <source>
        <dbReference type="Proteomes" id="UP000240708"/>
    </source>
</evidence>
<keyword evidence="2" id="KW-0328">Glycosyltransferase</keyword>
<dbReference type="EMBL" id="PYGF01000001">
    <property type="protein sequence ID" value="PSL07582.1"/>
    <property type="molecule type" value="Genomic_DNA"/>
</dbReference>
<feature type="domain" description="Phosphoribosyltransferase" evidence="1">
    <location>
        <begin position="12"/>
        <end position="160"/>
    </location>
</feature>
<keyword evidence="3" id="KW-1185">Reference proteome</keyword>
<reference evidence="2 3" key="1">
    <citation type="submission" date="2018-03" db="EMBL/GenBank/DDBJ databases">
        <title>Genomic Encyclopedia of Archaeal and Bacterial Type Strains, Phase II (KMG-II): from individual species to whole genera.</title>
        <authorList>
            <person name="Goeker M."/>
        </authorList>
    </citation>
    <scope>NUCLEOTIDE SEQUENCE [LARGE SCALE GENOMIC DNA]</scope>
    <source>
        <strain evidence="2 3">DSM 28057</strain>
    </source>
</reference>
<evidence type="ECO:0000259" key="1">
    <source>
        <dbReference type="Pfam" id="PF00156"/>
    </source>
</evidence>
<dbReference type="Gene3D" id="3.40.50.2020">
    <property type="match status" value="1"/>
</dbReference>
<sequence length="215" mass="23857">MFKNRKDAALQLAKALEKYKGDDPLVLGIPRGGAETAYYVAQGLQAEMGLVISRKLGHPQNPEFAIGAIAEDGSIYLSPYASSDVSELELEKIKKEQQAEINSRIQRFRNGKPLPELKNRTVIIVDDGIATGSTLMATIMLCRNKMAKKIVVGTPVSSREMATKLQSLVDDSIILEVPYPYHAVSQVYGEFNNLEDQEAVKFLLAWEKDKDKKSK</sequence>
<name>A0A2P8EDN2_9BACT</name>
<dbReference type="AlphaFoldDB" id="A0A2P8EDN2"/>
<gene>
    <name evidence="2" type="ORF">CLV48_101514</name>
</gene>
<dbReference type="OrthoDB" id="9810066at2"/>
<dbReference type="Proteomes" id="UP000240708">
    <property type="component" value="Unassembled WGS sequence"/>
</dbReference>
<dbReference type="CDD" id="cd06223">
    <property type="entry name" value="PRTases_typeI"/>
    <property type="match status" value="1"/>
</dbReference>
<accession>A0A2P8EDN2</accession>
<dbReference type="InterPro" id="IPR029057">
    <property type="entry name" value="PRTase-like"/>
</dbReference>
<dbReference type="InterPro" id="IPR000836">
    <property type="entry name" value="PRTase_dom"/>
</dbReference>
<evidence type="ECO:0000313" key="2">
    <source>
        <dbReference type="EMBL" id="PSL07582.1"/>
    </source>
</evidence>
<organism evidence="2 3">
    <name type="scientific">Cecembia rubra</name>
    <dbReference type="NCBI Taxonomy" id="1485585"/>
    <lineage>
        <taxon>Bacteria</taxon>
        <taxon>Pseudomonadati</taxon>
        <taxon>Bacteroidota</taxon>
        <taxon>Cytophagia</taxon>
        <taxon>Cytophagales</taxon>
        <taxon>Cyclobacteriaceae</taxon>
        <taxon>Cecembia</taxon>
    </lineage>
</organism>
<keyword evidence="2" id="KW-0808">Transferase</keyword>